<proteinExistence type="predicted"/>
<dbReference type="AlphaFoldDB" id="F4L864"/>
<dbReference type="Proteomes" id="UP000008461">
    <property type="component" value="Plasmid pHALHY02"/>
</dbReference>
<gene>
    <name evidence="1" type="ordered locus">Halhy_6758</name>
</gene>
<keyword evidence="2" id="KW-1185">Reference proteome</keyword>
<name>F4L864_HALH1</name>
<dbReference type="KEGG" id="hhy:Halhy_6758"/>
<evidence type="ECO:0000313" key="1">
    <source>
        <dbReference type="EMBL" id="AEE54572.1"/>
    </source>
</evidence>
<keyword evidence="1" id="KW-0614">Plasmid</keyword>
<sequence length="39" mass="4628">MKKDNLVDTDNTDPQKLAMPNKWLLPRSMRVSLLEMIRK</sequence>
<evidence type="ECO:0000313" key="2">
    <source>
        <dbReference type="Proteomes" id="UP000008461"/>
    </source>
</evidence>
<dbReference type="HOGENOM" id="CLU_3310668_0_0_10"/>
<reference key="2">
    <citation type="submission" date="2011-04" db="EMBL/GenBank/DDBJ databases">
        <title>Complete sequence of plasmid 2 of Haliscomenobacter hydrossis DSM 1100.</title>
        <authorList>
            <consortium name="US DOE Joint Genome Institute (JGI-PGF)"/>
            <person name="Lucas S."/>
            <person name="Han J."/>
            <person name="Lapidus A."/>
            <person name="Bruce D."/>
            <person name="Goodwin L."/>
            <person name="Pitluck S."/>
            <person name="Peters L."/>
            <person name="Kyrpides N."/>
            <person name="Mavromatis K."/>
            <person name="Ivanova N."/>
            <person name="Ovchinnikova G."/>
            <person name="Pagani I."/>
            <person name="Daligault H."/>
            <person name="Detter J.C."/>
            <person name="Han C."/>
            <person name="Land M."/>
            <person name="Hauser L."/>
            <person name="Markowitz V."/>
            <person name="Cheng J.-F."/>
            <person name="Hugenholtz P."/>
            <person name="Woyke T."/>
            <person name="Wu D."/>
            <person name="Verbarg S."/>
            <person name="Frueling A."/>
            <person name="Brambilla E."/>
            <person name="Klenk H.-P."/>
            <person name="Eisen J.A."/>
        </authorList>
    </citation>
    <scope>NUCLEOTIDE SEQUENCE</scope>
    <source>
        <strain>DSM 1100</strain>
    </source>
</reference>
<accession>F4L864</accession>
<dbReference type="EMBL" id="CP002693">
    <property type="protein sequence ID" value="AEE54572.1"/>
    <property type="molecule type" value="Genomic_DNA"/>
</dbReference>
<reference evidence="1 2" key="1">
    <citation type="journal article" date="2011" name="Stand. Genomic Sci.">
        <title>Complete genome sequence of Haliscomenobacter hydrossis type strain (O).</title>
        <authorList>
            <consortium name="US DOE Joint Genome Institute (JGI-PGF)"/>
            <person name="Daligault H."/>
            <person name="Lapidus A."/>
            <person name="Zeytun A."/>
            <person name="Nolan M."/>
            <person name="Lucas S."/>
            <person name="Del Rio T.G."/>
            <person name="Tice H."/>
            <person name="Cheng J.F."/>
            <person name="Tapia R."/>
            <person name="Han C."/>
            <person name="Goodwin L."/>
            <person name="Pitluck S."/>
            <person name="Liolios K."/>
            <person name="Pagani I."/>
            <person name="Ivanova N."/>
            <person name="Huntemann M."/>
            <person name="Mavromatis K."/>
            <person name="Mikhailova N."/>
            <person name="Pati A."/>
            <person name="Chen A."/>
            <person name="Palaniappan K."/>
            <person name="Land M."/>
            <person name="Hauser L."/>
            <person name="Brambilla E.M."/>
            <person name="Rohde M."/>
            <person name="Verbarg S."/>
            <person name="Goker M."/>
            <person name="Bristow J."/>
            <person name="Eisen J.A."/>
            <person name="Markowitz V."/>
            <person name="Hugenholtz P."/>
            <person name="Kyrpides N.C."/>
            <person name="Klenk H.P."/>
            <person name="Woyke T."/>
        </authorList>
    </citation>
    <scope>NUCLEOTIDE SEQUENCE [LARGE SCALE GENOMIC DNA]</scope>
    <source>
        <strain evidence="2">ATCC 27775 / DSM 1100 / LMG 10767 / O</strain>
        <plasmid evidence="2">Plasmid pHALHY02</plasmid>
    </source>
</reference>
<protein>
    <submittedName>
        <fullName evidence="1">Uncharacterized protein</fullName>
    </submittedName>
</protein>
<geneLocation type="plasmid" evidence="1 2">
    <name>pHALHY02</name>
</geneLocation>
<organism evidence="1 2">
    <name type="scientific">Haliscomenobacter hydrossis (strain ATCC 27775 / DSM 1100 / LMG 10767 / O)</name>
    <dbReference type="NCBI Taxonomy" id="760192"/>
    <lineage>
        <taxon>Bacteria</taxon>
        <taxon>Pseudomonadati</taxon>
        <taxon>Bacteroidota</taxon>
        <taxon>Saprospiria</taxon>
        <taxon>Saprospirales</taxon>
        <taxon>Haliscomenobacteraceae</taxon>
        <taxon>Haliscomenobacter</taxon>
    </lineage>
</organism>